<proteinExistence type="predicted"/>
<dbReference type="InterPro" id="IPR006212">
    <property type="entry name" value="Furin_repeat"/>
</dbReference>
<evidence type="ECO:0000313" key="2">
    <source>
        <dbReference type="EMBL" id="CAD8048934.1"/>
    </source>
</evidence>
<feature type="transmembrane region" description="Helical" evidence="1">
    <location>
        <begin position="2922"/>
        <end position="2946"/>
    </location>
</feature>
<feature type="transmembrane region" description="Helical" evidence="1">
    <location>
        <begin position="2582"/>
        <end position="2602"/>
    </location>
</feature>
<dbReference type="PANTHER" id="PTHR11319">
    <property type="entry name" value="G PROTEIN-COUPLED RECEPTOR-RELATED"/>
    <property type="match status" value="1"/>
</dbReference>
<evidence type="ECO:0008006" key="4">
    <source>
        <dbReference type="Google" id="ProtNLM"/>
    </source>
</evidence>
<name>A0A8S1KDH0_9CILI</name>
<accession>A0A8S1KDH0</accession>
<evidence type="ECO:0000313" key="3">
    <source>
        <dbReference type="Proteomes" id="UP000692954"/>
    </source>
</evidence>
<dbReference type="OrthoDB" id="77931at2759"/>
<evidence type="ECO:0000256" key="1">
    <source>
        <dbReference type="SAM" id="Phobius"/>
    </source>
</evidence>
<feature type="transmembrane region" description="Helical" evidence="1">
    <location>
        <begin position="2623"/>
        <end position="2641"/>
    </location>
</feature>
<keyword evidence="1" id="KW-0472">Membrane</keyword>
<dbReference type="Proteomes" id="UP000692954">
    <property type="component" value="Unassembled WGS sequence"/>
</dbReference>
<feature type="transmembrane region" description="Helical" evidence="1">
    <location>
        <begin position="2734"/>
        <end position="2759"/>
    </location>
</feature>
<keyword evidence="3" id="KW-1185">Reference proteome</keyword>
<feature type="transmembrane region" description="Helical" evidence="1">
    <location>
        <begin position="2701"/>
        <end position="2722"/>
    </location>
</feature>
<reference evidence="2" key="1">
    <citation type="submission" date="2021-01" db="EMBL/GenBank/DDBJ databases">
        <authorList>
            <consortium name="Genoscope - CEA"/>
            <person name="William W."/>
        </authorList>
    </citation>
    <scope>NUCLEOTIDE SEQUENCE</scope>
</reference>
<gene>
    <name evidence="2" type="ORF">PSON_ATCC_30995.1.T0030485</name>
</gene>
<protein>
    <recommendedName>
        <fullName evidence="4">Transmembrane protein</fullName>
    </recommendedName>
</protein>
<keyword evidence="1" id="KW-0812">Transmembrane</keyword>
<feature type="transmembrane region" description="Helical" evidence="1">
    <location>
        <begin position="2891"/>
        <end position="2910"/>
    </location>
</feature>
<dbReference type="EMBL" id="CAJJDN010000003">
    <property type="protein sequence ID" value="CAD8048934.1"/>
    <property type="molecule type" value="Genomic_DNA"/>
</dbReference>
<sequence length="3060" mass="357848">MYNNDSSNILPQGTQCIYNEWNLWDQDNLYKIDQNWNFQDENQYVSFGQGFWFQYLPYKQDYLTCKSDLQHLLEITDEQFSLVIINYFLYSLKRISDDSQLLFIFIQLNKMEKTIQLIIYIYAQQSIIKKAIPIDIFNFEGVWIFFYFYNHYQNNQLSLYYYQSNLDSLYQETFDSVIQIQNTDSISTQIRSFLNIQISGQNIITYPFPGIIKQVENTSNNILLDLNYFKLICYIQLNCLEQYHQFVFDIELRYDNYFLKYLSSMFTDQNTFKFFGWVKQDKQDVEGKLDSLLMRITINGHNSNDYQIGDKLLYVMYHQNKIVRFNGFTAQTYSYSFPYTTTHQTKEDETFTILDSSLSDQLTEWHFIQYEEGSSINEGKPIYRVYFPINDQFIECKWNNQVHHFSSVNLYFYIGGDDYSANNFKGQLSDWKIISYCEKYFESKLEISCYYNCQTCKGLSEFDCLSCPMDSNRIFSPNDNTCSCQVGYIDVYGNPSCLTLNQINGALVLQVKEIICENTGFYQCDEFQVICEFGYFPHNNQCLKCPQFSNDIQSNQLFCGECYLDQTNFHLQLKCSYDFISKFDYSPFYQNQRDVSKIQIYKINLINQNDYSLTIIEGYLGDGYCKSGYFMNSQGFCQICIDGCFNCFSINYCSVCLQGYFKTNDGTCQKCQICQDCYFEKGVEFCVNQVECLPRQYLGQEKCMDCGQYCQQCNQDQCFYCIDNEKYYLSLDGINCGFCSIKNCQYCFEYIYQDNNNLIISIDINRDYIQLDMYEVHIGCAQCYNGYYYSFDTNKCEQFNDNMQLCEVGVSLPQSQSITCLKSKSLTNSIQTTNCEDSLLCQECINNYNFAINSLCIVCQEGYYSNIITGLCKQCPSSCKTCAQQNIGKNDYWKQQIKAFYLHFVNQNGQHPFENYAVNFDLDFQEIICLSCKNNEILYNQECVQGCSENCQDCRIVDYGRSIYRSHCYKCQSNLFNSVRSFKFEYINQLYNQCETCPKYCQACYFRHIEEIASINKFFDNTSDYRKYTFKCYRIQNKGTSNIYIHPNILAIQSCQNLQKCSKAIDVIFKVFRTRKNLNDARKLETNQTLLDRYVDFQTIMTIDDWSRFEESQFLEYCNQELIEEININYYLQNTKNSEYWQLGQSGGLSNRLKERVFLLKYVNLKLIGEDTKIPFKCEDQLTFFNFDKIVFEDINFYAPIPIKQEQENNITFKLYFENDHYPMSVKLKNVNFFQYPFNYNLEFYIICNRPKSIQFINVELTLNISNSLFLNYEPFSDFEDSTFYVENLTIQNNLFSNVTVFKYYAKHNSLNCTITFKQVTIQNTFFSNNSSFINSNYDQNYDIGIVQLEDFLLKDVTFQNSSTFLILLSSQRLSLKNFTLFNVRFLDSSSFLIANTFEIYQLKLQHSIIQKGYIITNKGKFSESLQVRYHSEFLSIEDINFSNNQYFKENQFIYIVQDQVQNISLSIKKFEFNQNYFHNIQIGKLAYNFATSQISQMYIECTYCYLSDLKIIRGLGYPELTIMNSKYISIVNLNIIINPSLKLKLIHTSINCVKQFYSLDLPYIIFIQSFNQVILDSINILNNVIIDYPFIQIIGERFSDQNEFDKIYVQNSIFENNNLIITQFNRISSIISIQASLNTQIEVRNVTFKDNLINKFEDDPQLHSSSTMFIDLQVGQVIFENVRFLSNMVLNSSDSNLFIKTDNLTLIKCQFIDQNRPNFRLVQQYILFDKFQIDQEKIMSNILVTFSIGGSGLFYINKLIISEINVINSLAVNGGAFYIVIKSVGILQIQNSTFENTSTLLDGNQFSSGGTLYIDASKSRLILQISDSIIQRAYSRTQGGAIYIEASRTFNEINFNNLSIQNAFSLQHAILSYYPYKLSSLSSNILINNSFFQSNELEFNNYLSKISDISIQDVQPFQSNNPSIYAQFSNFSMLNTKFYSIHLSFLIQIQNGINVNLINIHISNTTIFKSPIFRIILREDITAQLIVQNLYVNSVQQFQFDQNLNCTPGKIQEQNKLLCPINASTIILSPTVNIQENNTTNQLNCNKNLIYFQSQNNMSLFELKKLSKSHHIIFDDIQFTQCNCPGCYFGLISIQDFSFTQLSLKINSMNLQNNICGTLGCLSILRTIENNSLSSLEPNRILTQQDLSRLEFMEIYQFQVKIQNSIFQKNTAYYGGACYFSSVNILLDSCKIKFNIAQKYGGGIFVFANNTHITIINSEIVNNQATIAGGLYLKNDQLQNPQKLNLILKANAANISENSYETPSLLKTQIRSQIIENSSNLFRNQTTIIDQVQITPYQTLQDSQQTTQLYFPTGISISKYKYFNNLTNEYQNYNLSFRIMAFNSLGEQMKNLNGSICSIYAQEISTKSEKYFREIQLDFDISQKYLSKTMIQFNETSQDYNLNDLIIYFNPLKDQDLQLLLIIQCDSIQVPQYNQEFPFEKTHVITDYFLLIKLKTFKCQLGEYLNSTSGGCIECDITQNQYSVTIDAIKCQFKNDIYMKSLQPAKIELREGFWRAYYYSNTIEECYHLKLNCLGGWYTGDKSCSLGHIGALCEQCDLYDTLGNGSFSQGQSYTCSSCKDMAGNIVNIAFALIWTVLSVFLSVNSTIKMIEEFILYTKLRTIDRYLIFRSSSTSVLIKVFTNYLQIIGSISTFQLSIPIGIVLTFKSVGNPIETMSFSLDCYLSQISTIPIHYFRILWGFFMIACYIFLFIGMHLLILIYNKQQLSMTFITTTLIYIYIYLSPNLISGLVALLSYRTISDLKWITGNVAYQYDTTVHYIWLSTFAIPAFIIIGILLPVFFWFIVYYHRNRLNQATVRKLWGYLYNEYKLNTYYWETIKILQKEFIIYVLIYYEDYVAIKASLIFFVLLIYGKLTNQYKPYQTGDLNSIDALQTSICCISIILAQTIYTAQTLEIQEIVIPSYTILAILNFYFFVKVIFKIIFAYFNKLEDQIDEIKVYLEYQFPSIIRKNQFCLRYLKSNKSRRQVIRQRFLLIKNFLLKQARQIIQYKIYALKNDAPNLSNEYDRISTDQIFGSVQRQTSIFRTSIMKQNTQRNLLKN</sequence>
<feature type="transmembrane region" description="Helical" evidence="1">
    <location>
        <begin position="2845"/>
        <end position="2871"/>
    </location>
</feature>
<comment type="caution">
    <text evidence="2">The sequence shown here is derived from an EMBL/GenBank/DDBJ whole genome shotgun (WGS) entry which is preliminary data.</text>
</comment>
<keyword evidence="1" id="KW-1133">Transmembrane helix</keyword>
<feature type="transmembrane region" description="Helical" evidence="1">
    <location>
        <begin position="2779"/>
        <end position="2805"/>
    </location>
</feature>
<organism evidence="2 3">
    <name type="scientific">Paramecium sonneborni</name>
    <dbReference type="NCBI Taxonomy" id="65129"/>
    <lineage>
        <taxon>Eukaryota</taxon>
        <taxon>Sar</taxon>
        <taxon>Alveolata</taxon>
        <taxon>Ciliophora</taxon>
        <taxon>Intramacronucleata</taxon>
        <taxon>Oligohymenophorea</taxon>
        <taxon>Peniculida</taxon>
        <taxon>Parameciidae</taxon>
        <taxon>Paramecium</taxon>
    </lineage>
</organism>
<dbReference type="PANTHER" id="PTHR11319:SF35">
    <property type="entry name" value="OUTER MEMBRANE PROTEIN PMPC-RELATED"/>
    <property type="match status" value="1"/>
</dbReference>
<dbReference type="CDD" id="cd00064">
    <property type="entry name" value="FU"/>
    <property type="match status" value="1"/>
</dbReference>